<keyword evidence="1" id="KW-0460">Magnesium</keyword>
<dbReference type="Gene3D" id="3.50.30.40">
    <property type="entry name" value="Ribonuclease E inhibitor RraA/RraA-like"/>
    <property type="match status" value="1"/>
</dbReference>
<dbReference type="CDD" id="cd16841">
    <property type="entry name" value="RraA_family"/>
    <property type="match status" value="1"/>
</dbReference>
<accession>A0A9W7ZL98</accession>
<sequence>MQNTAQNMLWQELAVFGSCDVADALSTLGVRGFIPNINLLAPHSLDLNVKVIGPAYTVKMVKIGDITKSADNRPIRSDHFVDKLPEGAVLVITAPHDCTNAVVGGLLAGRAKVRGARGIVADGRVRDLAELQALGLPVFARGLSCTGTRGRVRPAPCTEDSGPASVTVEHGEDSMPILVTSGDTMVADVNGVMRIPAAHLARVVELCQKSRPIEERCMADIQAGHGFQKTLAKYRPS</sequence>
<dbReference type="Proteomes" id="UP001150569">
    <property type="component" value="Unassembled WGS sequence"/>
</dbReference>
<dbReference type="InterPro" id="IPR005493">
    <property type="entry name" value="RraA/RraA-like"/>
</dbReference>
<dbReference type="Pfam" id="PF03737">
    <property type="entry name" value="RraA-like"/>
    <property type="match status" value="1"/>
</dbReference>
<proteinExistence type="predicted"/>
<keyword evidence="1" id="KW-0479">Metal-binding</keyword>
<comment type="caution">
    <text evidence="2">The sequence shown here is derived from an EMBL/GenBank/DDBJ whole genome shotgun (WGS) entry which is preliminary data.</text>
</comment>
<evidence type="ECO:0000256" key="1">
    <source>
        <dbReference type="PIRSR" id="PIRSR605493-1"/>
    </source>
</evidence>
<reference evidence="2" key="1">
    <citation type="submission" date="2022-07" db="EMBL/GenBank/DDBJ databases">
        <title>Phylogenomic reconstructions and comparative analyses of Kickxellomycotina fungi.</title>
        <authorList>
            <person name="Reynolds N.K."/>
            <person name="Stajich J.E."/>
            <person name="Barry K."/>
            <person name="Grigoriev I.V."/>
            <person name="Crous P."/>
            <person name="Smith M.E."/>
        </authorList>
    </citation>
    <scope>NUCLEOTIDE SEQUENCE</scope>
    <source>
        <strain evidence="2">RSA 861</strain>
    </source>
</reference>
<evidence type="ECO:0008006" key="4">
    <source>
        <dbReference type="Google" id="ProtNLM"/>
    </source>
</evidence>
<gene>
    <name evidence="2" type="ORF">IWQ60_009951</name>
</gene>
<dbReference type="PANTHER" id="PTHR33254:SF4">
    <property type="entry name" value="4-HYDROXY-4-METHYL-2-OXOGLUTARATE ALDOLASE 3-RELATED"/>
    <property type="match status" value="1"/>
</dbReference>
<dbReference type="GO" id="GO:0047443">
    <property type="term" value="F:4-hydroxy-4-methyl-2-oxoglutarate aldolase activity"/>
    <property type="evidence" value="ECO:0007669"/>
    <property type="project" value="TreeGrafter"/>
</dbReference>
<dbReference type="GO" id="GO:0008948">
    <property type="term" value="F:oxaloacetate decarboxylase activity"/>
    <property type="evidence" value="ECO:0007669"/>
    <property type="project" value="TreeGrafter"/>
</dbReference>
<evidence type="ECO:0000313" key="2">
    <source>
        <dbReference type="EMBL" id="KAJ1911838.1"/>
    </source>
</evidence>
<evidence type="ECO:0000313" key="3">
    <source>
        <dbReference type="Proteomes" id="UP001150569"/>
    </source>
</evidence>
<organism evidence="2 3">
    <name type="scientific">Tieghemiomyces parasiticus</name>
    <dbReference type="NCBI Taxonomy" id="78921"/>
    <lineage>
        <taxon>Eukaryota</taxon>
        <taxon>Fungi</taxon>
        <taxon>Fungi incertae sedis</taxon>
        <taxon>Zoopagomycota</taxon>
        <taxon>Kickxellomycotina</taxon>
        <taxon>Dimargaritomycetes</taxon>
        <taxon>Dimargaritales</taxon>
        <taxon>Dimargaritaceae</taxon>
        <taxon>Tieghemiomyces</taxon>
    </lineage>
</organism>
<feature type="binding site" evidence="1">
    <location>
        <position position="127"/>
    </location>
    <ligand>
        <name>Mg(2+)</name>
        <dbReference type="ChEBI" id="CHEBI:18420"/>
    </ligand>
</feature>
<protein>
    <recommendedName>
        <fullName evidence="4">RraA-like protein</fullName>
    </recommendedName>
</protein>
<dbReference type="GO" id="GO:0046872">
    <property type="term" value="F:metal ion binding"/>
    <property type="evidence" value="ECO:0007669"/>
    <property type="project" value="UniProtKB-KW"/>
</dbReference>
<feature type="binding site" evidence="1">
    <location>
        <begin position="104"/>
        <end position="107"/>
    </location>
    <ligand>
        <name>substrate</name>
    </ligand>
</feature>
<dbReference type="EMBL" id="JANBPT010000888">
    <property type="protein sequence ID" value="KAJ1911838.1"/>
    <property type="molecule type" value="Genomic_DNA"/>
</dbReference>
<dbReference type="SUPFAM" id="SSF89562">
    <property type="entry name" value="RraA-like"/>
    <property type="match status" value="1"/>
</dbReference>
<feature type="binding site" evidence="1">
    <location>
        <position position="126"/>
    </location>
    <ligand>
        <name>substrate</name>
    </ligand>
</feature>
<name>A0A9W7ZL98_9FUNG</name>
<keyword evidence="3" id="KW-1185">Reference proteome</keyword>
<dbReference type="PANTHER" id="PTHR33254">
    <property type="entry name" value="4-HYDROXY-4-METHYL-2-OXOGLUTARATE ALDOLASE 3-RELATED"/>
    <property type="match status" value="1"/>
</dbReference>
<dbReference type="InterPro" id="IPR036704">
    <property type="entry name" value="RraA/RraA-like_sf"/>
</dbReference>
<comment type="cofactor">
    <cofactor evidence="1">
        <name>Mg(2+)</name>
        <dbReference type="ChEBI" id="CHEBI:18420"/>
    </cofactor>
</comment>
<dbReference type="AlphaFoldDB" id="A0A9W7ZL98"/>
<dbReference type="OrthoDB" id="1476984at2759"/>